<dbReference type="InterPro" id="IPR014752">
    <property type="entry name" value="Arrestin-like_C"/>
</dbReference>
<comment type="similarity">
    <text evidence="1">Belongs to the arrestin family.</text>
</comment>
<protein>
    <submittedName>
        <fullName evidence="5">Arrestin domain-containing protein A isoform X3</fullName>
    </submittedName>
</protein>
<gene>
    <name evidence="5" type="primary">LOC101241389</name>
</gene>
<keyword evidence="4" id="KW-1185">Reference proteome</keyword>
<organism evidence="4 5">
    <name type="scientific">Hydra vulgaris</name>
    <name type="common">Hydra</name>
    <name type="synonym">Hydra attenuata</name>
    <dbReference type="NCBI Taxonomy" id="6087"/>
    <lineage>
        <taxon>Eukaryota</taxon>
        <taxon>Metazoa</taxon>
        <taxon>Cnidaria</taxon>
        <taxon>Hydrozoa</taxon>
        <taxon>Hydroidolina</taxon>
        <taxon>Anthoathecata</taxon>
        <taxon>Aplanulata</taxon>
        <taxon>Hydridae</taxon>
        <taxon>Hydra</taxon>
    </lineage>
</organism>
<reference evidence="5" key="1">
    <citation type="submission" date="2025-08" db="UniProtKB">
        <authorList>
            <consortium name="RefSeq"/>
        </authorList>
    </citation>
    <scope>IDENTIFICATION</scope>
</reference>
<dbReference type="PANTHER" id="PTHR11188:SF17">
    <property type="entry name" value="FI21816P1"/>
    <property type="match status" value="1"/>
</dbReference>
<feature type="domain" description="Arrestin-like N-terminal" evidence="2">
    <location>
        <begin position="19"/>
        <end position="144"/>
    </location>
</feature>
<dbReference type="Gene3D" id="2.60.40.640">
    <property type="match status" value="2"/>
</dbReference>
<dbReference type="InterPro" id="IPR014756">
    <property type="entry name" value="Ig_E-set"/>
</dbReference>
<proteinExistence type="inferred from homology"/>
<dbReference type="GeneID" id="101241389"/>
<sequence>MVAKTSIKVEKMGKIKDLKIQLDQNTPYFAGDLIVGQVTFNLIKCLSITRILLSFEGIGKCKNGVHCKENIHSCKITLFNDEQSHQIGFYKYPFNIQLPEKLPTSVKMDNASISYKISAKIKCKGSSNKSLKSRILITEVIDANICNTPSVTILRKTPSLFSNKQKLSSKELLVSLQRSVYCAEEQIVLNIQYKDRSPRYMGNIKAVLNRYVLFNPKENKYRFSVKKKIKEVSDSIPDKTTERSLLIPVPKSVMPSNCLANAVQVKYVLHVKIVGYPEHKIPVIIGTKAKAISTSYEEIFRSIDINEYPPGYGNTVMPTAPSYIDDNFDQFEECDRPLSTMFLYPPEYIPQNEFDIPPSYNETVSVISSSSNENI</sequence>
<dbReference type="InterPro" id="IPR050357">
    <property type="entry name" value="Arrestin_domain-protein"/>
</dbReference>
<dbReference type="Proteomes" id="UP001652625">
    <property type="component" value="Chromosome 06"/>
</dbReference>
<evidence type="ECO:0000259" key="3">
    <source>
        <dbReference type="Pfam" id="PF02752"/>
    </source>
</evidence>
<evidence type="ECO:0000313" key="4">
    <source>
        <dbReference type="Proteomes" id="UP001652625"/>
    </source>
</evidence>
<accession>A0ABM4C2U2</accession>
<evidence type="ECO:0000256" key="1">
    <source>
        <dbReference type="ARBA" id="ARBA00005298"/>
    </source>
</evidence>
<dbReference type="SUPFAM" id="SSF81296">
    <property type="entry name" value="E set domains"/>
    <property type="match status" value="2"/>
</dbReference>
<dbReference type="InterPro" id="IPR011022">
    <property type="entry name" value="Arrestin_C-like"/>
</dbReference>
<evidence type="ECO:0000313" key="5">
    <source>
        <dbReference type="RefSeq" id="XP_065655875.1"/>
    </source>
</evidence>
<dbReference type="RefSeq" id="XP_065655875.1">
    <property type="nucleotide sequence ID" value="XM_065799803.1"/>
</dbReference>
<dbReference type="PANTHER" id="PTHR11188">
    <property type="entry name" value="ARRESTIN DOMAIN CONTAINING PROTEIN"/>
    <property type="match status" value="1"/>
</dbReference>
<evidence type="ECO:0000259" key="2">
    <source>
        <dbReference type="Pfam" id="PF00339"/>
    </source>
</evidence>
<dbReference type="Pfam" id="PF02752">
    <property type="entry name" value="Arrestin_C"/>
    <property type="match status" value="1"/>
</dbReference>
<dbReference type="Pfam" id="PF00339">
    <property type="entry name" value="Arrestin_N"/>
    <property type="match status" value="1"/>
</dbReference>
<feature type="domain" description="Arrestin C-terminal-like" evidence="3">
    <location>
        <begin position="173"/>
        <end position="287"/>
    </location>
</feature>
<name>A0ABM4C2U2_HYDVU</name>
<dbReference type="InterPro" id="IPR011021">
    <property type="entry name" value="Arrestin-like_N"/>
</dbReference>